<sequence length="64" mass="6349">MTVTAAGTSGTATVVAGSKILGIYPVSNQDQLVDSVAIADTTLTVTLAAAATADNVFKVVVLEP</sequence>
<gene>
    <name evidence="1" type="ORF">RAJCM14343_3956</name>
</gene>
<evidence type="ECO:0000313" key="2">
    <source>
        <dbReference type="Proteomes" id="UP000325466"/>
    </source>
</evidence>
<comment type="caution">
    <text evidence="1">The sequence shown here is derived from an EMBL/GenBank/DDBJ whole genome shotgun (WGS) entry which is preliminary data.</text>
</comment>
<accession>A0ABQ0YQ13</accession>
<evidence type="ECO:0000313" key="1">
    <source>
        <dbReference type="EMBL" id="GES38691.1"/>
    </source>
</evidence>
<dbReference type="EMBL" id="BLAH01000096">
    <property type="protein sequence ID" value="GES38691.1"/>
    <property type="molecule type" value="Genomic_DNA"/>
</dbReference>
<keyword evidence="2" id="KW-1185">Reference proteome</keyword>
<proteinExistence type="predicted"/>
<name>A0ABQ0YQ13_9NOCA</name>
<dbReference type="Proteomes" id="UP000325466">
    <property type="component" value="Unassembled WGS sequence"/>
</dbReference>
<organism evidence="1 2">
    <name type="scientific">Rhodococcus aetherivorans</name>
    <dbReference type="NCBI Taxonomy" id="191292"/>
    <lineage>
        <taxon>Bacteria</taxon>
        <taxon>Bacillati</taxon>
        <taxon>Actinomycetota</taxon>
        <taxon>Actinomycetes</taxon>
        <taxon>Mycobacteriales</taxon>
        <taxon>Nocardiaceae</taxon>
        <taxon>Rhodococcus</taxon>
    </lineage>
</organism>
<protein>
    <submittedName>
        <fullName evidence="1">Uncharacterized protein</fullName>
    </submittedName>
</protein>
<reference evidence="1 2" key="1">
    <citation type="journal article" date="2018" name="Biodegradation">
        <title>1,4-Dioxane degradation characteristics of Rhodococcus aetherivorans JCM 14343.</title>
        <authorList>
            <person name="Inoue D."/>
            <person name="Tsunoda T."/>
            <person name="Yamamoto N."/>
            <person name="Ike M."/>
            <person name="Sei K."/>
        </authorList>
    </citation>
    <scope>NUCLEOTIDE SEQUENCE [LARGE SCALE GENOMIC DNA]</scope>
    <source>
        <strain evidence="1 2">JCM 14343</strain>
    </source>
</reference>